<comment type="catalytic activity">
    <reaction evidence="6">
        <text>Endonucleolytic cleavage of RNA, removing 5'-extranucleotides from tRNA precursor.</text>
        <dbReference type="EC" id="3.1.26.5"/>
    </reaction>
</comment>
<dbReference type="HAMAP" id="MF_00227">
    <property type="entry name" value="RNase_P"/>
    <property type="match status" value="1"/>
</dbReference>
<dbReference type="InterPro" id="IPR014721">
    <property type="entry name" value="Ribsml_uS5_D2-typ_fold_subgr"/>
</dbReference>
<dbReference type="KEGG" id="clx:CLAN_0394"/>
<dbReference type="PANTHER" id="PTHR33992">
    <property type="entry name" value="RIBONUCLEASE P PROTEIN COMPONENT"/>
    <property type="match status" value="1"/>
</dbReference>
<dbReference type="GO" id="GO:0030677">
    <property type="term" value="C:ribonuclease P complex"/>
    <property type="evidence" value="ECO:0007669"/>
    <property type="project" value="TreeGrafter"/>
</dbReference>
<protein>
    <recommendedName>
        <fullName evidence="6 7">Ribonuclease P protein component</fullName>
        <shortName evidence="6">RNase P protein</shortName>
        <shortName evidence="6">RNaseP protein</shortName>
        <ecNumber evidence="6 7">3.1.26.5</ecNumber>
    </recommendedName>
    <alternativeName>
        <fullName evidence="6">Protein C5</fullName>
    </alternativeName>
</protein>
<dbReference type="Proteomes" id="UP000202031">
    <property type="component" value="Chromosome"/>
</dbReference>
<evidence type="ECO:0000256" key="6">
    <source>
        <dbReference type="HAMAP-Rule" id="MF_00227"/>
    </source>
</evidence>
<gene>
    <name evidence="6 8" type="primary">rnpA</name>
    <name evidence="8" type="ORF">CLAN_0394</name>
</gene>
<evidence type="ECO:0000313" key="8">
    <source>
        <dbReference type="EMBL" id="ARQ97152.1"/>
    </source>
</evidence>
<keyword evidence="5 6" id="KW-0694">RNA-binding</keyword>
<keyword evidence="4 6" id="KW-0378">Hydrolase</keyword>
<evidence type="ECO:0000256" key="7">
    <source>
        <dbReference type="NCBIfam" id="TIGR00188"/>
    </source>
</evidence>
<evidence type="ECO:0000256" key="5">
    <source>
        <dbReference type="ARBA" id="ARBA00022884"/>
    </source>
</evidence>
<keyword evidence="3 6" id="KW-0255">Endonuclease</keyword>
<comment type="subunit">
    <text evidence="6">Consists of a catalytic RNA component (M1 or rnpB) and a protein subunit.</text>
</comment>
<dbReference type="SUPFAM" id="SSF54211">
    <property type="entry name" value="Ribosomal protein S5 domain 2-like"/>
    <property type="match status" value="1"/>
</dbReference>
<evidence type="ECO:0000256" key="1">
    <source>
        <dbReference type="ARBA" id="ARBA00022694"/>
    </source>
</evidence>
<reference evidence="9" key="1">
    <citation type="journal article" date="2017" name="Genome Biol. Evol.">
        <title>Comparative Genomic Analysis Identifies a Campylobacter Clade Deficient in Selenium Metabolism.</title>
        <authorList>
            <person name="Miller W.G."/>
            <person name="Yee E."/>
            <person name="Lopes B.S."/>
            <person name="Chapman M.H."/>
            <person name="Huynh S."/>
            <person name="Bono J.L."/>
            <person name="Parker C.T."/>
            <person name="Strachan N.J.C."/>
            <person name="Forbes K.J."/>
        </authorList>
    </citation>
    <scope>NUCLEOTIDE SEQUENCE [LARGE SCALE GENOMIC DNA]</scope>
    <source>
        <strain evidence="9">NCTC 13004</strain>
    </source>
</reference>
<dbReference type="GO" id="GO:0042781">
    <property type="term" value="F:3'-tRNA processing endoribonuclease activity"/>
    <property type="evidence" value="ECO:0007669"/>
    <property type="project" value="TreeGrafter"/>
</dbReference>
<dbReference type="InterPro" id="IPR000100">
    <property type="entry name" value="RNase_P"/>
</dbReference>
<dbReference type="GO" id="GO:0001682">
    <property type="term" value="P:tRNA 5'-leader removal"/>
    <property type="evidence" value="ECO:0007669"/>
    <property type="project" value="UniProtKB-UniRule"/>
</dbReference>
<evidence type="ECO:0000256" key="3">
    <source>
        <dbReference type="ARBA" id="ARBA00022759"/>
    </source>
</evidence>
<evidence type="ECO:0000256" key="2">
    <source>
        <dbReference type="ARBA" id="ARBA00022722"/>
    </source>
</evidence>
<organism evidence="8 9">
    <name type="scientific">Campylobacter lanienae NCTC 13004</name>
    <dbReference type="NCBI Taxonomy" id="1031753"/>
    <lineage>
        <taxon>Bacteria</taxon>
        <taxon>Pseudomonadati</taxon>
        <taxon>Campylobacterota</taxon>
        <taxon>Epsilonproteobacteria</taxon>
        <taxon>Campylobacterales</taxon>
        <taxon>Campylobacteraceae</taxon>
        <taxon>Campylobacter</taxon>
    </lineage>
</organism>
<dbReference type="EMBL" id="CP015578">
    <property type="protein sequence ID" value="ARQ97152.1"/>
    <property type="molecule type" value="Genomic_DNA"/>
</dbReference>
<dbReference type="Pfam" id="PF00825">
    <property type="entry name" value="Ribonuclease_P"/>
    <property type="match status" value="1"/>
</dbReference>
<name>A0A1X9SLR0_9BACT</name>
<dbReference type="PANTHER" id="PTHR33992:SF1">
    <property type="entry name" value="RIBONUCLEASE P PROTEIN COMPONENT"/>
    <property type="match status" value="1"/>
</dbReference>
<dbReference type="InterPro" id="IPR020568">
    <property type="entry name" value="Ribosomal_Su5_D2-typ_SF"/>
</dbReference>
<dbReference type="RefSeq" id="WP_172618493.1">
    <property type="nucleotide sequence ID" value="NZ_CP015578.1"/>
</dbReference>
<dbReference type="AlphaFoldDB" id="A0A1X9SLR0"/>
<comment type="similarity">
    <text evidence="6">Belongs to the RnpA family.</text>
</comment>
<accession>A0A1X9SLR0</accession>
<dbReference type="GO" id="GO:0004526">
    <property type="term" value="F:ribonuclease P activity"/>
    <property type="evidence" value="ECO:0007669"/>
    <property type="project" value="UniProtKB-UniRule"/>
</dbReference>
<dbReference type="EC" id="3.1.26.5" evidence="6 7"/>
<comment type="function">
    <text evidence="6">RNaseP catalyzes the removal of the 5'-leader sequence from pre-tRNA to produce the mature 5'-terminus. It can also cleave other RNA substrates such as 4.5S RNA. The protein component plays an auxiliary but essential role in vivo by binding to the 5'-leader sequence and broadening the substrate specificity of the ribozyme.</text>
</comment>
<sequence>MKINKFDSISDAKEFSRVYQNAKKWHCDLAIVYFLESDTSRFAAVASKKIGKAVVRNRVKRVFRAAFSTLSSELKNGIYIFIAKSGADKVPFDKICKNFKWALKRMDSIKQ</sequence>
<dbReference type="Gene3D" id="3.30.230.10">
    <property type="match status" value="1"/>
</dbReference>
<evidence type="ECO:0000256" key="4">
    <source>
        <dbReference type="ARBA" id="ARBA00022801"/>
    </source>
</evidence>
<proteinExistence type="inferred from homology"/>
<keyword evidence="1 6" id="KW-0819">tRNA processing</keyword>
<dbReference type="GO" id="GO:0000049">
    <property type="term" value="F:tRNA binding"/>
    <property type="evidence" value="ECO:0007669"/>
    <property type="project" value="UniProtKB-UniRule"/>
</dbReference>
<dbReference type="NCBIfam" id="TIGR00188">
    <property type="entry name" value="rnpA"/>
    <property type="match status" value="1"/>
</dbReference>
<reference evidence="9" key="2">
    <citation type="journal article" date="2017" name="Genome Biol. Evol.">
        <title>Comparative genomic analysis identifies a Campylobacter clade deficient in selenium metabolism.</title>
        <authorList>
            <person name="Miller W.G."/>
            <person name="Yee E."/>
            <person name="Lopes B.S."/>
            <person name="Chapman M.H."/>
            <person name="Huynh S."/>
            <person name="Bono J.L."/>
            <person name="Parker C.T."/>
            <person name="Strachan N.J.C."/>
            <person name="Forbes K.J."/>
        </authorList>
    </citation>
    <scope>NUCLEOTIDE SEQUENCE [LARGE SCALE GENOMIC DNA]</scope>
    <source>
        <strain evidence="9">NCTC 13004</strain>
    </source>
</reference>
<evidence type="ECO:0000313" key="9">
    <source>
        <dbReference type="Proteomes" id="UP000202031"/>
    </source>
</evidence>
<dbReference type="GeneID" id="46920867"/>
<keyword evidence="2 6" id="KW-0540">Nuclease</keyword>